<evidence type="ECO:0000313" key="2">
    <source>
        <dbReference type="Proteomes" id="UP000275401"/>
    </source>
</evidence>
<evidence type="ECO:0008006" key="3">
    <source>
        <dbReference type="Google" id="ProtNLM"/>
    </source>
</evidence>
<proteinExistence type="predicted"/>
<organism evidence="1 2">
    <name type="scientific">Streptomyces botrytidirepellens</name>
    <dbReference type="NCBI Taxonomy" id="2486417"/>
    <lineage>
        <taxon>Bacteria</taxon>
        <taxon>Bacillati</taxon>
        <taxon>Actinomycetota</taxon>
        <taxon>Actinomycetes</taxon>
        <taxon>Kitasatosporales</taxon>
        <taxon>Streptomycetaceae</taxon>
        <taxon>Streptomyces</taxon>
    </lineage>
</organism>
<dbReference type="AlphaFoldDB" id="A0A3M8WN78"/>
<comment type="caution">
    <text evidence="1">The sequence shown here is derived from an EMBL/GenBank/DDBJ whole genome shotgun (WGS) entry which is preliminary data.</text>
</comment>
<reference evidence="1 2" key="1">
    <citation type="submission" date="2018-11" db="EMBL/GenBank/DDBJ databases">
        <title>The Potential of Streptomyces as Biocontrol Agents against the Tomato grey mould, Botrytis cinerea (Gray mold) Frontiers in Microbiology.</title>
        <authorList>
            <person name="Li D."/>
        </authorList>
    </citation>
    <scope>NUCLEOTIDE SEQUENCE [LARGE SCALE GENOMIC DNA]</scope>
    <source>
        <strain evidence="1 2">NEAU-LD23</strain>
    </source>
</reference>
<dbReference type="EMBL" id="RIBZ01000115">
    <property type="protein sequence ID" value="RNG31127.1"/>
    <property type="molecule type" value="Genomic_DNA"/>
</dbReference>
<keyword evidence="2" id="KW-1185">Reference proteome</keyword>
<sequence length="101" mass="11289">MAKDRLKVITDAIRSEAGMWDKQATAIGEVGTTIKGLRPSRLEYGMYQIFVGAYQDVIDHFSARCAEGEKRMTEIADALVKNAKAYDNHEADTKKSVEEAY</sequence>
<protein>
    <recommendedName>
        <fullName evidence="3">Excreted virulence factor EspC, type VII ESX diderm</fullName>
    </recommendedName>
</protein>
<dbReference type="Proteomes" id="UP000275401">
    <property type="component" value="Unassembled WGS sequence"/>
</dbReference>
<accession>A0A3M8WN78</accession>
<dbReference type="RefSeq" id="WP_123099449.1">
    <property type="nucleotide sequence ID" value="NZ_RIBZ01000115.1"/>
</dbReference>
<name>A0A3M8WN78_9ACTN</name>
<gene>
    <name evidence="1" type="ORF">EEJ42_09010</name>
</gene>
<evidence type="ECO:0000313" key="1">
    <source>
        <dbReference type="EMBL" id="RNG31127.1"/>
    </source>
</evidence>